<dbReference type="Pfam" id="PF00676">
    <property type="entry name" value="E1_dh"/>
    <property type="match status" value="1"/>
</dbReference>
<dbReference type="InterPro" id="IPR042179">
    <property type="entry name" value="KGD_C_sf"/>
</dbReference>
<evidence type="ECO:0000256" key="2">
    <source>
        <dbReference type="ARBA" id="ARBA00003906"/>
    </source>
</evidence>
<dbReference type="AlphaFoldDB" id="A0A094JHZ9"/>
<dbReference type="Gene3D" id="3.40.50.970">
    <property type="match status" value="1"/>
</dbReference>
<dbReference type="InterPro" id="IPR005475">
    <property type="entry name" value="Transketolase-like_Pyr-bd"/>
</dbReference>
<dbReference type="GO" id="GO:0030976">
    <property type="term" value="F:thiamine pyrophosphate binding"/>
    <property type="evidence" value="ECO:0007669"/>
    <property type="project" value="InterPro"/>
</dbReference>
<evidence type="ECO:0000256" key="4">
    <source>
        <dbReference type="ARBA" id="ARBA00012280"/>
    </source>
</evidence>
<dbReference type="STRING" id="1515746.HR45_05275"/>
<evidence type="ECO:0000313" key="11">
    <source>
        <dbReference type="Proteomes" id="UP000029264"/>
    </source>
</evidence>
<evidence type="ECO:0000256" key="7">
    <source>
        <dbReference type="ARBA" id="ARBA00023052"/>
    </source>
</evidence>
<accession>A0A094JHZ9</accession>
<evidence type="ECO:0000256" key="1">
    <source>
        <dbReference type="ARBA" id="ARBA00001964"/>
    </source>
</evidence>
<dbReference type="eggNOG" id="COG0567">
    <property type="taxonomic scope" value="Bacteria"/>
</dbReference>
<dbReference type="InterPro" id="IPR029061">
    <property type="entry name" value="THDP-binding"/>
</dbReference>
<dbReference type="SUPFAM" id="SSF52518">
    <property type="entry name" value="Thiamin diphosphate-binding fold (THDP-binding)"/>
    <property type="match status" value="2"/>
</dbReference>
<reference evidence="10 11" key="1">
    <citation type="submission" date="2014-06" db="EMBL/GenBank/DDBJ databases">
        <title>Shewanella sp. YQH10.</title>
        <authorList>
            <person name="Liu Y."/>
            <person name="Zeng R."/>
        </authorList>
    </citation>
    <scope>NUCLEOTIDE SEQUENCE [LARGE SCALE GENOMIC DNA]</scope>
    <source>
        <strain evidence="10 11">YQH10</strain>
    </source>
</reference>
<comment type="similarity">
    <text evidence="3">Belongs to the alpha-ketoglutarate dehydrogenase family.</text>
</comment>
<evidence type="ECO:0000256" key="8">
    <source>
        <dbReference type="ARBA" id="ARBA00030680"/>
    </source>
</evidence>
<dbReference type="PANTHER" id="PTHR23152">
    <property type="entry name" value="2-OXOGLUTARATE DEHYDROGENASE"/>
    <property type="match status" value="1"/>
</dbReference>
<dbReference type="GO" id="GO:0004591">
    <property type="term" value="F:oxoglutarate dehydrogenase (succinyl-transferring) activity"/>
    <property type="evidence" value="ECO:0007669"/>
    <property type="project" value="UniProtKB-EC"/>
</dbReference>
<dbReference type="InterPro" id="IPR001017">
    <property type="entry name" value="DH_E1"/>
</dbReference>
<dbReference type="RefSeq" id="WP_037440246.1">
    <property type="nucleotide sequence ID" value="NZ_JPEO01000002.1"/>
</dbReference>
<dbReference type="NCBIfam" id="NF006914">
    <property type="entry name" value="PRK09404.1"/>
    <property type="match status" value="1"/>
</dbReference>
<dbReference type="Gene3D" id="1.10.287.1150">
    <property type="entry name" value="TPP helical domain"/>
    <property type="match status" value="1"/>
</dbReference>
<gene>
    <name evidence="10" type="ORF">HR45_05275</name>
</gene>
<keyword evidence="11" id="KW-1185">Reference proteome</keyword>
<dbReference type="Gene3D" id="3.40.50.11610">
    <property type="entry name" value="Multifunctional 2-oxoglutarate metabolism enzyme, C-terminal domain"/>
    <property type="match status" value="1"/>
</dbReference>
<keyword evidence="7" id="KW-0786">Thiamine pyrophosphate</keyword>
<name>A0A094JHZ9_9GAMM</name>
<comment type="caution">
    <text evidence="10">The sequence shown here is derived from an EMBL/GenBank/DDBJ whole genome shotgun (WGS) entry which is preliminary data.</text>
</comment>
<evidence type="ECO:0000256" key="6">
    <source>
        <dbReference type="ARBA" id="ARBA00023002"/>
    </source>
</evidence>
<dbReference type="PIRSF" id="PIRSF000157">
    <property type="entry name" value="Oxoglu_dh_E1"/>
    <property type="match status" value="1"/>
</dbReference>
<dbReference type="InterPro" id="IPR011603">
    <property type="entry name" value="2oxoglutarate_DH_E1"/>
</dbReference>
<dbReference type="OrthoDB" id="9759785at2"/>
<dbReference type="Proteomes" id="UP000029264">
    <property type="component" value="Unassembled WGS sequence"/>
</dbReference>
<dbReference type="InterPro" id="IPR032106">
    <property type="entry name" value="2-oxogl_dehyd_N"/>
</dbReference>
<dbReference type="SMART" id="SM00861">
    <property type="entry name" value="Transket_pyr"/>
    <property type="match status" value="1"/>
</dbReference>
<dbReference type="FunFam" id="1.10.287.1150:FF:000004">
    <property type="entry name" value="2-oxoglutarate dehydrogenase E1 component"/>
    <property type="match status" value="1"/>
</dbReference>
<sequence>MHQGIMKAWLESSHLSGANSTYVEEMYEAYQEDPSAVSDDWRAVFDNLPPVNGNDSTLPEPAHSKIRDYFRSLASDSRSSKTAGRMTDPDLDAKQVKVLQLINAYRFRGHQNAQLDPLALWKRDTVAELDPAFHGLTAEDMEREFNTGSFAHGNGTMKLADLVKALKVTYTESIGAEYMHITDTDEKRWIQQRLEPTLGKATYSAEVKSRLLEGLNAAEGMEKYLGAKFPGAKRFSLEGGDSLVPMLREIIYRGGEAGTKEIVIGMAHRGRLNVLVNILGKRPGELFDEFAGKHHEEGLGSGDVKYHQGFSSDFETPGGNVHLALAFNPSHLEIVNPVVMGSVRARLDRRGCDDGLQVMPITIHGDSAIAGQGIVQETFNMSQTRAFKVGGSIRIVVNNQVGFTTSNHQDTRSTEYCTDIAKMVQAPIFHVNGDDPEAVAFISQLAVDYRNTFKRDVVIELVCYRRHGHNEADEPSATQPMMYSKIKKHPTTRKIYADRLIEQQTLNAGDVTSLVNSYRDALDKGDCVVKEWRPMTLHTVDWTPYLNREWDEPYQGSMPLEHLKELAAKVSYVPETHKLHSRVAKIYTDRDAMAKGEKMLDWGFAETLAYATILEDKKRVRITGQDSGRGTFFHRHAVLHNQNDGTTYFPLRHVADKEGPFDINDSVLSEASVLAFEYGYATAEPAGLTIWEAQFGDFANCAQVVIDQFLSSGEQKWGRLCALTMLLPHGYEGQGPEHSSARLERFLQLCANHNMQVCIPSTPAQVYHMLRRQVVRPMRRPLVVMSPKSLLRHPMAVSSLEELAEGSFRNVIGEVDALDSAKVDRVVFCSGKVYYDLLDRRRKENIDNVAIVRVEQLYPFPHEEMDAVLADYQHVKDFVWCQEEPQNQGAWYCSQHHFWTSIPKGAQLSYAGREASAAPACGYPELHTRQQESLIASALNLK</sequence>
<dbReference type="NCBIfam" id="NF008907">
    <property type="entry name" value="PRK12270.1"/>
    <property type="match status" value="1"/>
</dbReference>
<dbReference type="GO" id="GO:0006099">
    <property type="term" value="P:tricarboxylic acid cycle"/>
    <property type="evidence" value="ECO:0007669"/>
    <property type="project" value="TreeGrafter"/>
</dbReference>
<dbReference type="CDD" id="cd02016">
    <property type="entry name" value="TPP_E1_OGDC_like"/>
    <property type="match status" value="1"/>
</dbReference>
<dbReference type="Gene3D" id="3.40.50.12470">
    <property type="match status" value="1"/>
</dbReference>
<protein>
    <recommendedName>
        <fullName evidence="5">2-oxoglutarate dehydrogenase E1 component</fullName>
        <ecNumber evidence="4">1.2.4.2</ecNumber>
    </recommendedName>
    <alternativeName>
        <fullName evidence="8">Alpha-ketoglutarate dehydrogenase</fullName>
    </alternativeName>
</protein>
<dbReference type="PANTHER" id="PTHR23152:SF4">
    <property type="entry name" value="2-OXOADIPATE DEHYDROGENASE COMPLEX COMPONENT E1"/>
    <property type="match status" value="1"/>
</dbReference>
<keyword evidence="6" id="KW-0560">Oxidoreductase</keyword>
<comment type="function">
    <text evidence="2">E1 component of the 2-oxoglutarate dehydrogenase (OGDH) complex which catalyzes the decarboxylation of 2-oxoglutarate, the first step in the conversion of 2-oxoglutarate to succinyl-CoA and CO(2).</text>
</comment>
<dbReference type="Pfam" id="PF02779">
    <property type="entry name" value="Transket_pyr"/>
    <property type="match status" value="1"/>
</dbReference>
<evidence type="ECO:0000256" key="5">
    <source>
        <dbReference type="ARBA" id="ARBA00013321"/>
    </source>
</evidence>
<comment type="cofactor">
    <cofactor evidence="1">
        <name>thiamine diphosphate</name>
        <dbReference type="ChEBI" id="CHEBI:58937"/>
    </cofactor>
</comment>
<organism evidence="10 11">
    <name type="scientific">Shewanella mangrovi</name>
    <dbReference type="NCBI Taxonomy" id="1515746"/>
    <lineage>
        <taxon>Bacteria</taxon>
        <taxon>Pseudomonadati</taxon>
        <taxon>Pseudomonadota</taxon>
        <taxon>Gammaproteobacteria</taxon>
        <taxon>Alteromonadales</taxon>
        <taxon>Shewanellaceae</taxon>
        <taxon>Shewanella</taxon>
    </lineage>
</organism>
<dbReference type="Pfam" id="PF16078">
    <property type="entry name" value="2-oxogl_dehyd_N"/>
    <property type="match status" value="1"/>
</dbReference>
<evidence type="ECO:0000313" key="10">
    <source>
        <dbReference type="EMBL" id="KFZ38817.1"/>
    </source>
</evidence>
<dbReference type="FunFam" id="3.40.50.970:FF:000014">
    <property type="entry name" value="2-oxoglutarate dehydrogenase E1 component"/>
    <property type="match status" value="1"/>
</dbReference>
<dbReference type="EMBL" id="JPEO01000002">
    <property type="protein sequence ID" value="KFZ38817.1"/>
    <property type="molecule type" value="Genomic_DNA"/>
</dbReference>
<proteinExistence type="inferred from homology"/>
<evidence type="ECO:0000259" key="9">
    <source>
        <dbReference type="SMART" id="SM00861"/>
    </source>
</evidence>
<feature type="domain" description="Transketolase-like pyrimidine-binding" evidence="9">
    <location>
        <begin position="600"/>
        <end position="793"/>
    </location>
</feature>
<dbReference type="InterPro" id="IPR031717">
    <property type="entry name" value="ODO-1/KGD_C"/>
</dbReference>
<dbReference type="EC" id="1.2.4.2" evidence="4"/>
<dbReference type="NCBIfam" id="TIGR00239">
    <property type="entry name" value="2oxo_dh_E1"/>
    <property type="match status" value="1"/>
</dbReference>
<evidence type="ECO:0000256" key="3">
    <source>
        <dbReference type="ARBA" id="ARBA00006936"/>
    </source>
</evidence>
<dbReference type="GO" id="GO:0045252">
    <property type="term" value="C:oxoglutarate dehydrogenase complex"/>
    <property type="evidence" value="ECO:0007669"/>
    <property type="project" value="TreeGrafter"/>
</dbReference>
<dbReference type="Pfam" id="PF16870">
    <property type="entry name" value="OxoGdeHyase_C"/>
    <property type="match status" value="1"/>
</dbReference>
<dbReference type="GO" id="GO:0005829">
    <property type="term" value="C:cytosol"/>
    <property type="evidence" value="ECO:0007669"/>
    <property type="project" value="TreeGrafter"/>
</dbReference>